<evidence type="ECO:0000313" key="2">
    <source>
        <dbReference type="Proteomes" id="UP000485058"/>
    </source>
</evidence>
<protein>
    <recommendedName>
        <fullName evidence="3">WD_REPEATS_REGION domain-containing protein</fullName>
    </recommendedName>
</protein>
<evidence type="ECO:0000313" key="1">
    <source>
        <dbReference type="EMBL" id="GFH12512.1"/>
    </source>
</evidence>
<reference evidence="1 2" key="1">
    <citation type="submission" date="2020-02" db="EMBL/GenBank/DDBJ databases">
        <title>Draft genome sequence of Haematococcus lacustris strain NIES-144.</title>
        <authorList>
            <person name="Morimoto D."/>
            <person name="Nakagawa S."/>
            <person name="Yoshida T."/>
            <person name="Sawayama S."/>
        </authorList>
    </citation>
    <scope>NUCLEOTIDE SEQUENCE [LARGE SCALE GENOMIC DNA]</scope>
    <source>
        <strain evidence="1 2">NIES-144</strain>
    </source>
</reference>
<evidence type="ECO:0008006" key="3">
    <source>
        <dbReference type="Google" id="ProtNLM"/>
    </source>
</evidence>
<accession>A0A699ZAL5</accession>
<sequence length="193" mass="20923">MKGNVQCRVWDLDKGTCKGTMKAGAEGKVALSSDGRVLSSLTANDIRTWSLGDLAQACNATPVAVAQSTDGELVKVMRSNDLQVLGSLVLTQQVILSTLSIINDRIAVFAADGRLLVYQLSILGVTFRVETLVLYMRSHGHTGRDVHGVHLAAVSLSFLFNANHPWRYPSSQYAARTWRIAADCILVEHATKA</sequence>
<name>A0A699ZAL5_HAELA</name>
<proteinExistence type="predicted"/>
<organism evidence="1 2">
    <name type="scientific">Haematococcus lacustris</name>
    <name type="common">Green alga</name>
    <name type="synonym">Haematococcus pluvialis</name>
    <dbReference type="NCBI Taxonomy" id="44745"/>
    <lineage>
        <taxon>Eukaryota</taxon>
        <taxon>Viridiplantae</taxon>
        <taxon>Chlorophyta</taxon>
        <taxon>core chlorophytes</taxon>
        <taxon>Chlorophyceae</taxon>
        <taxon>CS clade</taxon>
        <taxon>Chlamydomonadales</taxon>
        <taxon>Haematococcaceae</taxon>
        <taxon>Haematococcus</taxon>
    </lineage>
</organism>
<gene>
    <name evidence="1" type="ORF">HaLaN_08216</name>
</gene>
<dbReference type="InterPro" id="IPR015943">
    <property type="entry name" value="WD40/YVTN_repeat-like_dom_sf"/>
</dbReference>
<keyword evidence="2" id="KW-1185">Reference proteome</keyword>
<dbReference type="EMBL" id="BLLF01000511">
    <property type="protein sequence ID" value="GFH12512.1"/>
    <property type="molecule type" value="Genomic_DNA"/>
</dbReference>
<dbReference type="AlphaFoldDB" id="A0A699ZAL5"/>
<dbReference type="Proteomes" id="UP000485058">
    <property type="component" value="Unassembled WGS sequence"/>
</dbReference>
<dbReference type="SUPFAM" id="SSF117289">
    <property type="entry name" value="Nucleoporin domain"/>
    <property type="match status" value="1"/>
</dbReference>
<comment type="caution">
    <text evidence="1">The sequence shown here is derived from an EMBL/GenBank/DDBJ whole genome shotgun (WGS) entry which is preliminary data.</text>
</comment>
<dbReference type="Gene3D" id="2.130.10.10">
    <property type="entry name" value="YVTN repeat-like/Quinoprotein amine dehydrogenase"/>
    <property type="match status" value="1"/>
</dbReference>